<dbReference type="Proteomes" id="UP000187209">
    <property type="component" value="Unassembled WGS sequence"/>
</dbReference>
<proteinExistence type="inferred from homology"/>
<accession>A0A1R2CAQ4</accession>
<evidence type="ECO:0000259" key="3">
    <source>
        <dbReference type="Pfam" id="PF01557"/>
    </source>
</evidence>
<dbReference type="OrthoDB" id="430630at2759"/>
<dbReference type="EMBL" id="MPUH01000216">
    <property type="protein sequence ID" value="OMJ86094.1"/>
    <property type="molecule type" value="Genomic_DNA"/>
</dbReference>
<dbReference type="GO" id="GO:0018773">
    <property type="term" value="F:acetylpyruvate hydrolase activity"/>
    <property type="evidence" value="ECO:0007669"/>
    <property type="project" value="TreeGrafter"/>
</dbReference>
<dbReference type="InterPro" id="IPR011234">
    <property type="entry name" value="Fumarylacetoacetase-like_C"/>
</dbReference>
<comment type="similarity">
    <text evidence="1">Belongs to the FAH family.</text>
</comment>
<dbReference type="PANTHER" id="PTHR11820">
    <property type="entry name" value="ACYLPYRUVASE"/>
    <property type="match status" value="1"/>
</dbReference>
<reference evidence="4 5" key="1">
    <citation type="submission" date="2016-11" db="EMBL/GenBank/DDBJ databases">
        <title>The macronuclear genome of Stentor coeruleus: a giant cell with tiny introns.</title>
        <authorList>
            <person name="Slabodnick M."/>
            <person name="Ruby J.G."/>
            <person name="Reiff S.B."/>
            <person name="Swart E.C."/>
            <person name="Gosai S."/>
            <person name="Prabakaran S."/>
            <person name="Witkowska E."/>
            <person name="Larue G.E."/>
            <person name="Fisher S."/>
            <person name="Freeman R.M."/>
            <person name="Gunawardena J."/>
            <person name="Chu W."/>
            <person name="Stover N.A."/>
            <person name="Gregory B.D."/>
            <person name="Nowacki M."/>
            <person name="Derisi J."/>
            <person name="Roy S.W."/>
            <person name="Marshall W.F."/>
            <person name="Sood P."/>
        </authorList>
    </citation>
    <scope>NUCLEOTIDE SEQUENCE [LARGE SCALE GENOMIC DNA]</scope>
    <source>
        <strain evidence="4">WM001</strain>
    </source>
</reference>
<dbReference type="PANTHER" id="PTHR11820:SF7">
    <property type="entry name" value="ACYLPYRUVASE FAHD1, MITOCHONDRIAL"/>
    <property type="match status" value="1"/>
</dbReference>
<keyword evidence="2" id="KW-0479">Metal-binding</keyword>
<sequence length="215" mass="23639">MDSHILRLLNSNKIFGLAWNWKGGAKLKPFPVIFQKAVSSIIPSGGTVIIPKSETVLHELELACFISKKAKNVPKSEAMDYIQGYCLALDMTSPSILTRHKEHGLSWDIGKGYDTFLPLSQYFPAKCISNPSNIDLELTINNQIRQKGNTKDLVFGIPEIIEYLSNIFTLNEGDLILTGTPPGASQVNPNDSLHGKMMENGKIIAELSAKIQSGL</sequence>
<dbReference type="AlphaFoldDB" id="A0A1R2CAQ4"/>
<feature type="domain" description="Fumarylacetoacetase-like C-terminal" evidence="3">
    <location>
        <begin position="28"/>
        <end position="193"/>
    </location>
</feature>
<comment type="caution">
    <text evidence="4">The sequence shown here is derived from an EMBL/GenBank/DDBJ whole genome shotgun (WGS) entry which is preliminary data.</text>
</comment>
<dbReference type="InterPro" id="IPR036663">
    <property type="entry name" value="Fumarylacetoacetase_C_sf"/>
</dbReference>
<organism evidence="4 5">
    <name type="scientific">Stentor coeruleus</name>
    <dbReference type="NCBI Taxonomy" id="5963"/>
    <lineage>
        <taxon>Eukaryota</taxon>
        <taxon>Sar</taxon>
        <taxon>Alveolata</taxon>
        <taxon>Ciliophora</taxon>
        <taxon>Postciliodesmatophora</taxon>
        <taxon>Heterotrichea</taxon>
        <taxon>Heterotrichida</taxon>
        <taxon>Stentoridae</taxon>
        <taxon>Stentor</taxon>
    </lineage>
</organism>
<dbReference type="GO" id="GO:0046872">
    <property type="term" value="F:metal ion binding"/>
    <property type="evidence" value="ECO:0007669"/>
    <property type="project" value="UniProtKB-KW"/>
</dbReference>
<name>A0A1R2CAQ4_9CILI</name>
<keyword evidence="5" id="KW-1185">Reference proteome</keyword>
<gene>
    <name evidence="4" type="ORF">SteCoe_12450</name>
</gene>
<dbReference type="Gene3D" id="3.90.850.10">
    <property type="entry name" value="Fumarylacetoacetase-like, C-terminal domain"/>
    <property type="match status" value="1"/>
</dbReference>
<protein>
    <recommendedName>
        <fullName evidence="3">Fumarylacetoacetase-like C-terminal domain-containing protein</fullName>
    </recommendedName>
</protein>
<dbReference type="Pfam" id="PF01557">
    <property type="entry name" value="FAA_hydrolase"/>
    <property type="match status" value="1"/>
</dbReference>
<evidence type="ECO:0000313" key="4">
    <source>
        <dbReference type="EMBL" id="OMJ86094.1"/>
    </source>
</evidence>
<evidence type="ECO:0000256" key="1">
    <source>
        <dbReference type="ARBA" id="ARBA00010211"/>
    </source>
</evidence>
<evidence type="ECO:0000313" key="5">
    <source>
        <dbReference type="Proteomes" id="UP000187209"/>
    </source>
</evidence>
<dbReference type="GO" id="GO:0005739">
    <property type="term" value="C:mitochondrion"/>
    <property type="evidence" value="ECO:0007669"/>
    <property type="project" value="TreeGrafter"/>
</dbReference>
<evidence type="ECO:0000256" key="2">
    <source>
        <dbReference type="ARBA" id="ARBA00022723"/>
    </source>
</evidence>
<dbReference type="SUPFAM" id="SSF56529">
    <property type="entry name" value="FAH"/>
    <property type="match status" value="1"/>
</dbReference>